<organism evidence="1 2">
    <name type="scientific">Laccaria amethystina LaAM-08-1</name>
    <dbReference type="NCBI Taxonomy" id="1095629"/>
    <lineage>
        <taxon>Eukaryota</taxon>
        <taxon>Fungi</taxon>
        <taxon>Dikarya</taxon>
        <taxon>Basidiomycota</taxon>
        <taxon>Agaricomycotina</taxon>
        <taxon>Agaricomycetes</taxon>
        <taxon>Agaricomycetidae</taxon>
        <taxon>Agaricales</taxon>
        <taxon>Agaricineae</taxon>
        <taxon>Hydnangiaceae</taxon>
        <taxon>Laccaria</taxon>
    </lineage>
</organism>
<name>A0A0C9WVR5_9AGAR</name>
<gene>
    <name evidence="1" type="ORF">K443DRAFT_107003</name>
</gene>
<reference evidence="2" key="2">
    <citation type="submission" date="2015-01" db="EMBL/GenBank/DDBJ databases">
        <title>Evolutionary Origins and Diversification of the Mycorrhizal Mutualists.</title>
        <authorList>
            <consortium name="DOE Joint Genome Institute"/>
            <consortium name="Mycorrhizal Genomics Consortium"/>
            <person name="Kohler A."/>
            <person name="Kuo A."/>
            <person name="Nagy L.G."/>
            <person name="Floudas D."/>
            <person name="Copeland A."/>
            <person name="Barry K.W."/>
            <person name="Cichocki N."/>
            <person name="Veneault-Fourrey C."/>
            <person name="LaButti K."/>
            <person name="Lindquist E.A."/>
            <person name="Lipzen A."/>
            <person name="Lundell T."/>
            <person name="Morin E."/>
            <person name="Murat C."/>
            <person name="Riley R."/>
            <person name="Ohm R."/>
            <person name="Sun H."/>
            <person name="Tunlid A."/>
            <person name="Henrissat B."/>
            <person name="Grigoriev I.V."/>
            <person name="Hibbett D.S."/>
            <person name="Martin F."/>
        </authorList>
    </citation>
    <scope>NUCLEOTIDE SEQUENCE [LARGE SCALE GENOMIC DNA]</scope>
    <source>
        <strain evidence="2">LaAM-08-1</strain>
    </source>
</reference>
<dbReference type="HOGENOM" id="CLU_975049_0_0_1"/>
<protein>
    <submittedName>
        <fullName evidence="1">Unplaced genomic scaffold K443scaffold_181, whole genome shotgun sequence</fullName>
    </submittedName>
</protein>
<proteinExistence type="predicted"/>
<evidence type="ECO:0000313" key="1">
    <source>
        <dbReference type="EMBL" id="KIJ96610.1"/>
    </source>
</evidence>
<dbReference type="OrthoDB" id="2745898at2759"/>
<evidence type="ECO:0000313" key="2">
    <source>
        <dbReference type="Proteomes" id="UP000054477"/>
    </source>
</evidence>
<sequence length="286" mass="33011">RLSTQKALLRLIHSPSLTHLRISFFWNFPATAFIPCIALTDLAICSLGLNTDFTGYDNDEEYTISEHITQIQLFTFGDADDHIASEVLHAKRSTGLPLLDFSNLKTLNVTVYHKSCFDGRKTLLQASEKLETLHYRVEYLEDGCKDSATWLNKSSLSTLKRLHFVLGIAPDFEDPLCGLCEELTQLAGLNVIEEITLHVFSLTDESTDHTRWGRLDAVFVNGFPMLRQVSFHIHFRFFSYQYDDLAFHEKLRKIPEYFPWLSRSTIIAFKFWAEIVNSDDNWVVKY</sequence>
<dbReference type="AlphaFoldDB" id="A0A0C9WVR5"/>
<dbReference type="EMBL" id="KN838716">
    <property type="protein sequence ID" value="KIJ96610.1"/>
    <property type="molecule type" value="Genomic_DNA"/>
</dbReference>
<keyword evidence="2" id="KW-1185">Reference proteome</keyword>
<reference evidence="1 2" key="1">
    <citation type="submission" date="2014-04" db="EMBL/GenBank/DDBJ databases">
        <authorList>
            <consortium name="DOE Joint Genome Institute"/>
            <person name="Kuo A."/>
            <person name="Kohler A."/>
            <person name="Nagy L.G."/>
            <person name="Floudas D."/>
            <person name="Copeland A."/>
            <person name="Barry K.W."/>
            <person name="Cichocki N."/>
            <person name="Veneault-Fourrey C."/>
            <person name="LaButti K."/>
            <person name="Lindquist E.A."/>
            <person name="Lipzen A."/>
            <person name="Lundell T."/>
            <person name="Morin E."/>
            <person name="Murat C."/>
            <person name="Sun H."/>
            <person name="Tunlid A."/>
            <person name="Henrissat B."/>
            <person name="Grigoriev I.V."/>
            <person name="Hibbett D.S."/>
            <person name="Martin F."/>
            <person name="Nordberg H.P."/>
            <person name="Cantor M.N."/>
            <person name="Hua S.X."/>
        </authorList>
    </citation>
    <scope>NUCLEOTIDE SEQUENCE [LARGE SCALE GENOMIC DNA]</scope>
    <source>
        <strain evidence="1 2">LaAM-08-1</strain>
    </source>
</reference>
<feature type="non-terminal residue" evidence="1">
    <location>
        <position position="1"/>
    </location>
</feature>
<dbReference type="Proteomes" id="UP000054477">
    <property type="component" value="Unassembled WGS sequence"/>
</dbReference>
<accession>A0A0C9WVR5</accession>